<evidence type="ECO:0000313" key="5">
    <source>
        <dbReference type="EMBL" id="MDC0708342.1"/>
    </source>
</evidence>
<dbReference type="Gene3D" id="1.10.10.10">
    <property type="entry name" value="Winged helix-like DNA-binding domain superfamily/Winged helix DNA-binding domain"/>
    <property type="match status" value="1"/>
</dbReference>
<keyword evidence="2" id="KW-0238">DNA-binding</keyword>
<dbReference type="Pfam" id="PF00196">
    <property type="entry name" value="GerE"/>
    <property type="match status" value="1"/>
</dbReference>
<feature type="domain" description="HTH luxR-type" evidence="4">
    <location>
        <begin position="329"/>
        <end position="394"/>
    </location>
</feature>
<dbReference type="Proteomes" id="UP001221838">
    <property type="component" value="Unassembled WGS sequence"/>
</dbReference>
<name>A0ABT5D3U3_9BACT</name>
<gene>
    <name evidence="5" type="ORF">POL68_07650</name>
</gene>
<dbReference type="PROSITE" id="PS50043">
    <property type="entry name" value="HTH_LUXR_2"/>
    <property type="match status" value="1"/>
</dbReference>
<sequence length="394" mass="44036">MGLIKGSLLIDTQQFVNERFGPEVWRMQVAELPASERAAVLRPVSACWYELSAFRSLLQALCGHVGGQSGFVMEELGRFTAVRELSGTQRWLFHLGRPCFAVKNLNLCWRRMFDVGQWTSQHENGALALKLVGWEGEPHFCDWNTGYIRCALEFLGWQVNHFEHTAGPTCGETACAFNAVVQLKAGAVRVRKITSQGELLHMARALAQCAQAEELARLIVELIRIQLDCADAQLWISEDEGEEMRLLCTAGEWRRGSQRSCLLLETRGRMVGRIEVRHVQAQLDQAAAHLLDELLPFMASSLANALGSRTPEPGTPRNDSEAFGQRLLAARHLWALTARQADVLTLAVQGKTNKEIAQELGCQKSTVELHMSHILRKCGADNRSMLTSSFWSLR</sequence>
<evidence type="ECO:0000256" key="2">
    <source>
        <dbReference type="ARBA" id="ARBA00023125"/>
    </source>
</evidence>
<dbReference type="PROSITE" id="PS00622">
    <property type="entry name" value="HTH_LUXR_1"/>
    <property type="match status" value="1"/>
</dbReference>
<dbReference type="PANTHER" id="PTHR44688:SF16">
    <property type="entry name" value="DNA-BINDING TRANSCRIPTIONAL ACTIVATOR DEVR_DOSR"/>
    <property type="match status" value="1"/>
</dbReference>
<evidence type="ECO:0000259" key="4">
    <source>
        <dbReference type="PROSITE" id="PS50043"/>
    </source>
</evidence>
<comment type="caution">
    <text evidence="5">The sequence shown here is derived from an EMBL/GenBank/DDBJ whole genome shotgun (WGS) entry which is preliminary data.</text>
</comment>
<proteinExistence type="predicted"/>
<dbReference type="SUPFAM" id="SSF46894">
    <property type="entry name" value="C-terminal effector domain of the bipartite response regulators"/>
    <property type="match status" value="1"/>
</dbReference>
<dbReference type="InterPro" id="IPR000792">
    <property type="entry name" value="Tscrpt_reg_LuxR_C"/>
</dbReference>
<protein>
    <submittedName>
        <fullName evidence="5">LuxR C-terminal-related transcriptional regulator</fullName>
    </submittedName>
</protein>
<keyword evidence="1" id="KW-0805">Transcription regulation</keyword>
<reference evidence="5 6" key="1">
    <citation type="submission" date="2022-11" db="EMBL/GenBank/DDBJ databases">
        <title>Minimal conservation of predation-associated metabolite biosynthetic gene clusters underscores biosynthetic potential of Myxococcota including descriptions for ten novel species: Archangium lansinium sp. nov., Myxococcus landrumus sp. nov., Nannocystis bai.</title>
        <authorList>
            <person name="Ahearne A."/>
            <person name="Stevens C."/>
            <person name="Dowd S."/>
        </authorList>
    </citation>
    <scope>NUCLEOTIDE SEQUENCE [LARGE SCALE GENOMIC DNA]</scope>
    <source>
        <strain evidence="5 6">NCWAL01</strain>
    </source>
</reference>
<dbReference type="CDD" id="cd06170">
    <property type="entry name" value="LuxR_C_like"/>
    <property type="match status" value="1"/>
</dbReference>
<organism evidence="5 6">
    <name type="scientific">Stigmatella ashevillensis</name>
    <dbReference type="NCBI Taxonomy" id="2995309"/>
    <lineage>
        <taxon>Bacteria</taxon>
        <taxon>Pseudomonadati</taxon>
        <taxon>Myxococcota</taxon>
        <taxon>Myxococcia</taxon>
        <taxon>Myxococcales</taxon>
        <taxon>Cystobacterineae</taxon>
        <taxon>Archangiaceae</taxon>
        <taxon>Stigmatella</taxon>
    </lineage>
</organism>
<dbReference type="SMART" id="SM00421">
    <property type="entry name" value="HTH_LUXR"/>
    <property type="match status" value="1"/>
</dbReference>
<dbReference type="InterPro" id="IPR016032">
    <property type="entry name" value="Sig_transdc_resp-reg_C-effctor"/>
</dbReference>
<keyword evidence="6" id="KW-1185">Reference proteome</keyword>
<dbReference type="RefSeq" id="WP_272136094.1">
    <property type="nucleotide sequence ID" value="NZ_JAQNDM010000002.1"/>
</dbReference>
<evidence type="ECO:0000313" key="6">
    <source>
        <dbReference type="Proteomes" id="UP001221838"/>
    </source>
</evidence>
<accession>A0ABT5D3U3</accession>
<evidence type="ECO:0000256" key="3">
    <source>
        <dbReference type="ARBA" id="ARBA00023163"/>
    </source>
</evidence>
<keyword evidence="3" id="KW-0804">Transcription</keyword>
<dbReference type="PANTHER" id="PTHR44688">
    <property type="entry name" value="DNA-BINDING TRANSCRIPTIONAL ACTIVATOR DEVR_DOSR"/>
    <property type="match status" value="1"/>
</dbReference>
<evidence type="ECO:0000256" key="1">
    <source>
        <dbReference type="ARBA" id="ARBA00023015"/>
    </source>
</evidence>
<dbReference type="PRINTS" id="PR00038">
    <property type="entry name" value="HTHLUXR"/>
</dbReference>
<dbReference type="InterPro" id="IPR036388">
    <property type="entry name" value="WH-like_DNA-bd_sf"/>
</dbReference>
<dbReference type="EMBL" id="JAQNDM010000002">
    <property type="protein sequence ID" value="MDC0708342.1"/>
    <property type="molecule type" value="Genomic_DNA"/>
</dbReference>